<evidence type="ECO:0000259" key="4">
    <source>
        <dbReference type="Pfam" id="PF00534"/>
    </source>
</evidence>
<feature type="domain" description="Glycosyl transferase family 1" evidence="4">
    <location>
        <begin position="206"/>
        <end position="367"/>
    </location>
</feature>
<keyword evidence="2 6" id="KW-0808">Transferase</keyword>
<dbReference type="PANTHER" id="PTHR45947:SF3">
    <property type="entry name" value="SULFOQUINOVOSYL TRANSFERASE SQD2"/>
    <property type="match status" value="1"/>
</dbReference>
<dbReference type="Proteomes" id="UP000237846">
    <property type="component" value="Unassembled WGS sequence"/>
</dbReference>
<keyword evidence="7" id="KW-1185">Reference proteome</keyword>
<feature type="compositionally biased region" description="Acidic residues" evidence="3">
    <location>
        <begin position="406"/>
        <end position="415"/>
    </location>
</feature>
<reference evidence="6 7" key="1">
    <citation type="submission" date="2018-03" db="EMBL/GenBank/DDBJ databases">
        <title>Genomic Encyclopedia of Archaeal and Bacterial Type Strains, Phase II (KMG-II): from individual species to whole genera.</title>
        <authorList>
            <person name="Goeker M."/>
        </authorList>
    </citation>
    <scope>NUCLEOTIDE SEQUENCE [LARGE SCALE GENOMIC DNA]</scope>
    <source>
        <strain evidence="6 7">DSM 45601</strain>
    </source>
</reference>
<dbReference type="PANTHER" id="PTHR45947">
    <property type="entry name" value="SULFOQUINOVOSYL TRANSFERASE SQD2"/>
    <property type="match status" value="1"/>
</dbReference>
<evidence type="ECO:0000256" key="2">
    <source>
        <dbReference type="ARBA" id="ARBA00022679"/>
    </source>
</evidence>
<dbReference type="AlphaFoldDB" id="A0A2T0PXB4"/>
<evidence type="ECO:0000313" key="7">
    <source>
        <dbReference type="Proteomes" id="UP000237846"/>
    </source>
</evidence>
<evidence type="ECO:0000313" key="6">
    <source>
        <dbReference type="EMBL" id="PRX96175.1"/>
    </source>
</evidence>
<evidence type="ECO:0000256" key="1">
    <source>
        <dbReference type="ARBA" id="ARBA00022676"/>
    </source>
</evidence>
<dbReference type="EMBL" id="PVZC01000008">
    <property type="protein sequence ID" value="PRX96175.1"/>
    <property type="molecule type" value="Genomic_DNA"/>
</dbReference>
<evidence type="ECO:0000259" key="5">
    <source>
        <dbReference type="Pfam" id="PF13439"/>
    </source>
</evidence>
<dbReference type="SUPFAM" id="SSF53756">
    <property type="entry name" value="UDP-Glycosyltransferase/glycogen phosphorylase"/>
    <property type="match status" value="1"/>
</dbReference>
<dbReference type="Gene3D" id="3.40.50.2000">
    <property type="entry name" value="Glycogen Phosphorylase B"/>
    <property type="match status" value="2"/>
</dbReference>
<dbReference type="Pfam" id="PF13439">
    <property type="entry name" value="Glyco_transf_4"/>
    <property type="match status" value="1"/>
</dbReference>
<feature type="compositionally biased region" description="Basic residues" evidence="3">
    <location>
        <begin position="422"/>
        <end position="432"/>
    </location>
</feature>
<accession>A0A2T0PXB4</accession>
<dbReference type="InterPro" id="IPR050194">
    <property type="entry name" value="Glycosyltransferase_grp1"/>
</dbReference>
<protein>
    <submittedName>
        <fullName evidence="6">Glycosyltransferase involved in cell wall biosynthesis</fullName>
    </submittedName>
</protein>
<keyword evidence="1" id="KW-0328">Glycosyltransferase</keyword>
<dbReference type="GO" id="GO:0016757">
    <property type="term" value="F:glycosyltransferase activity"/>
    <property type="evidence" value="ECO:0007669"/>
    <property type="project" value="UniProtKB-KW"/>
</dbReference>
<proteinExistence type="predicted"/>
<feature type="domain" description="Glycosyltransferase subfamily 4-like N-terminal" evidence="5">
    <location>
        <begin position="22"/>
        <end position="197"/>
    </location>
</feature>
<dbReference type="RefSeq" id="WP_106250867.1">
    <property type="nucleotide sequence ID" value="NZ_PVZC01000008.1"/>
</dbReference>
<name>A0A2T0PXB4_9ACTN</name>
<evidence type="ECO:0000256" key="3">
    <source>
        <dbReference type="SAM" id="MobiDB-lite"/>
    </source>
</evidence>
<dbReference type="InterPro" id="IPR001296">
    <property type="entry name" value="Glyco_trans_1"/>
</dbReference>
<organism evidence="6 7">
    <name type="scientific">Allonocardiopsis opalescens</name>
    <dbReference type="NCBI Taxonomy" id="1144618"/>
    <lineage>
        <taxon>Bacteria</taxon>
        <taxon>Bacillati</taxon>
        <taxon>Actinomycetota</taxon>
        <taxon>Actinomycetes</taxon>
        <taxon>Streptosporangiales</taxon>
        <taxon>Allonocardiopsis</taxon>
    </lineage>
</organism>
<feature type="region of interest" description="Disordered" evidence="3">
    <location>
        <begin position="394"/>
        <end position="432"/>
    </location>
</feature>
<dbReference type="Pfam" id="PF00534">
    <property type="entry name" value="Glycos_transf_1"/>
    <property type="match status" value="1"/>
</dbReference>
<gene>
    <name evidence="6" type="ORF">CLV72_108181</name>
</gene>
<dbReference type="OrthoDB" id="9810929at2"/>
<dbReference type="GO" id="GO:1901137">
    <property type="term" value="P:carbohydrate derivative biosynthetic process"/>
    <property type="evidence" value="ECO:0007669"/>
    <property type="project" value="UniProtKB-ARBA"/>
</dbReference>
<dbReference type="InterPro" id="IPR028098">
    <property type="entry name" value="Glyco_trans_4-like_N"/>
</dbReference>
<sequence>MRIAMVSEHASPLAALGGADAGGQNVHVGALATELGRRGHRVTVYTRRDDPGLDREVPYAPGVAIRHVDAGPPERLPKDELLPYMAGFGAELAKDWAADPPDVAHAHFWMSGVAVREGARELGIPMVQTFHALGTVKRRFQGDGDTSPPERIGLERAVGEDFAAIIATCRDEARELRSMGIPRRRTSVVPCGVDLSRFTPDGPVARRGERPRILSIGRLVPRKGVDTLVRALAAVPEAELLVAGGPPKDELDGDPEVARLRRCAEAAGTAGRVRFLGQVPRPQVPKLMRSADVVVSVPWYEPFGMVPLEAMACGVPVVASRVGGHVDTVIDGLTGTLVPPCRADELARALRTLLSDPCRLESLGIAAADRAAARFSWERVAAQTEEAYQRAVEWRAEGPPPSGGVEEAEEAEERDAEAPPHRGGRRAALRGA</sequence>
<comment type="caution">
    <text evidence="6">The sequence shown here is derived from an EMBL/GenBank/DDBJ whole genome shotgun (WGS) entry which is preliminary data.</text>
</comment>